<feature type="region of interest" description="Disordered" evidence="1">
    <location>
        <begin position="202"/>
        <end position="261"/>
    </location>
</feature>
<dbReference type="Proteomes" id="UP001347796">
    <property type="component" value="Unassembled WGS sequence"/>
</dbReference>
<dbReference type="EMBL" id="JAZGQO010000006">
    <property type="protein sequence ID" value="KAK6186575.1"/>
    <property type="molecule type" value="Genomic_DNA"/>
</dbReference>
<proteinExistence type="predicted"/>
<feature type="compositionally biased region" description="Low complexity" evidence="1">
    <location>
        <begin position="28"/>
        <end position="41"/>
    </location>
</feature>
<feature type="region of interest" description="Disordered" evidence="1">
    <location>
        <begin position="28"/>
        <end position="55"/>
    </location>
</feature>
<feature type="compositionally biased region" description="Low complexity" evidence="1">
    <location>
        <begin position="223"/>
        <end position="245"/>
    </location>
</feature>
<organism evidence="2 3">
    <name type="scientific">Patella caerulea</name>
    <name type="common">Rayed Mediterranean limpet</name>
    <dbReference type="NCBI Taxonomy" id="87958"/>
    <lineage>
        <taxon>Eukaryota</taxon>
        <taxon>Metazoa</taxon>
        <taxon>Spiralia</taxon>
        <taxon>Lophotrochozoa</taxon>
        <taxon>Mollusca</taxon>
        <taxon>Gastropoda</taxon>
        <taxon>Patellogastropoda</taxon>
        <taxon>Patelloidea</taxon>
        <taxon>Patellidae</taxon>
        <taxon>Patella</taxon>
    </lineage>
</organism>
<dbReference type="AlphaFoldDB" id="A0AAN8K252"/>
<sequence>MNREKETQRRNLYGIPFKSTLILGIDNSSQSSCTQSPSRTTFSLNFPNSQPPRLQEARTKELKIPAFMKNTKSKKKKTSGIGKVVTYIAPHGSLPKGPNEVPSLSGNVLVDQKTLSKQKRKNDVLSKNLLTPQQSCCTATDLIPESAPPNPILIISTPRTPTKPQRLNPVIATTPKTPVIHRTPVRQQFGNVLVSAGLRYSANIPKTPTKPRRNIPPMPTTPKNPTKPQQTIPSVPTTPKTPIIRRPNEAICNPCTTPNRHQRRPEVQHYLESNIPKTPKRGHGVKKGRVVKRHKNMNTSTPKFMKLQALNASQKSFTEEHEILRYQYLTKSPSISGIVPNTPPQHPVPPRKSKIYDFPVSPIRFDKGLPRLKDKMNKDRKKFVQQAVIHTMRKVLNEIAEFRKRRQRLFT</sequence>
<protein>
    <submittedName>
        <fullName evidence="2">Uncharacterized protein</fullName>
    </submittedName>
</protein>
<comment type="caution">
    <text evidence="2">The sequence shown here is derived from an EMBL/GenBank/DDBJ whole genome shotgun (WGS) entry which is preliminary data.</text>
</comment>
<evidence type="ECO:0000313" key="3">
    <source>
        <dbReference type="Proteomes" id="UP001347796"/>
    </source>
</evidence>
<reference evidence="2 3" key="1">
    <citation type="submission" date="2024-01" db="EMBL/GenBank/DDBJ databases">
        <title>The genome of the rayed Mediterranean limpet Patella caerulea (Linnaeus, 1758).</title>
        <authorList>
            <person name="Anh-Thu Weber A."/>
            <person name="Halstead-Nussloch G."/>
        </authorList>
    </citation>
    <scope>NUCLEOTIDE SEQUENCE [LARGE SCALE GENOMIC DNA]</scope>
    <source>
        <strain evidence="2">AATW-2023a</strain>
        <tissue evidence="2">Whole specimen</tissue>
    </source>
</reference>
<name>A0AAN8K252_PATCE</name>
<accession>A0AAN8K252</accession>
<evidence type="ECO:0000313" key="2">
    <source>
        <dbReference type="EMBL" id="KAK6186575.1"/>
    </source>
</evidence>
<evidence type="ECO:0000256" key="1">
    <source>
        <dbReference type="SAM" id="MobiDB-lite"/>
    </source>
</evidence>
<keyword evidence="3" id="KW-1185">Reference proteome</keyword>
<feature type="compositionally biased region" description="Polar residues" evidence="1">
    <location>
        <begin position="42"/>
        <end position="52"/>
    </location>
</feature>
<gene>
    <name evidence="2" type="ORF">SNE40_008589</name>
</gene>